<sequence length="102" mass="11833">MELLSPCLPQSCNEFKQRSHNTHGSVLVAFRNPGYYDIQALDLGIWHVSKNSPMENWKNRSLQRYRTETGFFQRWRRCQCLGIAALAEGKKIPDLLVIEPQV</sequence>
<dbReference type="AlphaFoldDB" id="A0A091CKE1"/>
<dbReference type="eggNOG" id="ENOG502QU6C">
    <property type="taxonomic scope" value="Eukaryota"/>
</dbReference>
<accession>A0A091CKE1</accession>
<evidence type="ECO:0000313" key="2">
    <source>
        <dbReference type="Proteomes" id="UP000028990"/>
    </source>
</evidence>
<proteinExistence type="predicted"/>
<name>A0A091CKE1_FUKDA</name>
<evidence type="ECO:0000313" key="1">
    <source>
        <dbReference type="EMBL" id="KFO18137.1"/>
    </source>
</evidence>
<gene>
    <name evidence="1" type="ORF">H920_20472</name>
</gene>
<dbReference type="Proteomes" id="UP000028990">
    <property type="component" value="Unassembled WGS sequence"/>
</dbReference>
<reference evidence="1 2" key="1">
    <citation type="submission" date="2013-11" db="EMBL/GenBank/DDBJ databases">
        <title>The Damaraland mole rat (Fukomys damarensis) genome and evolution of African mole rats.</title>
        <authorList>
            <person name="Gladyshev V.N."/>
            <person name="Fang X."/>
        </authorList>
    </citation>
    <scope>NUCLEOTIDE SEQUENCE [LARGE SCALE GENOMIC DNA]</scope>
    <source>
        <tissue evidence="1">Liver</tissue>
    </source>
</reference>
<keyword evidence="2" id="KW-1185">Reference proteome</keyword>
<dbReference type="EMBL" id="KN125499">
    <property type="protein sequence ID" value="KFO18137.1"/>
    <property type="molecule type" value="Genomic_DNA"/>
</dbReference>
<protein>
    <submittedName>
        <fullName evidence="1">Intelectin-1</fullName>
    </submittedName>
</protein>
<organism evidence="1 2">
    <name type="scientific">Fukomys damarensis</name>
    <name type="common">Damaraland mole rat</name>
    <name type="synonym">Cryptomys damarensis</name>
    <dbReference type="NCBI Taxonomy" id="885580"/>
    <lineage>
        <taxon>Eukaryota</taxon>
        <taxon>Metazoa</taxon>
        <taxon>Chordata</taxon>
        <taxon>Craniata</taxon>
        <taxon>Vertebrata</taxon>
        <taxon>Euteleostomi</taxon>
        <taxon>Mammalia</taxon>
        <taxon>Eutheria</taxon>
        <taxon>Euarchontoglires</taxon>
        <taxon>Glires</taxon>
        <taxon>Rodentia</taxon>
        <taxon>Hystricomorpha</taxon>
        <taxon>Bathyergidae</taxon>
        <taxon>Fukomys</taxon>
    </lineage>
</organism>